<accession>A0A3M6QBD3</accession>
<protein>
    <recommendedName>
        <fullName evidence="3">SapC protein</fullName>
    </recommendedName>
</protein>
<proteinExistence type="predicted"/>
<name>A0A3M6QBD3_9BURK</name>
<dbReference type="EMBL" id="RDQL01000007">
    <property type="protein sequence ID" value="RMW99738.1"/>
    <property type="molecule type" value="Genomic_DNA"/>
</dbReference>
<gene>
    <name evidence="1" type="ORF">EBQ25_06645</name>
</gene>
<comment type="caution">
    <text evidence="1">The sequence shown here is derived from an EMBL/GenBank/DDBJ whole genome shotgun (WGS) entry which is preliminary data.</text>
</comment>
<evidence type="ECO:0000313" key="1">
    <source>
        <dbReference type="EMBL" id="RMW99738.1"/>
    </source>
</evidence>
<sequence length="341" mass="37227">MNIPPRPRQDFAAAPKPLLASGYDRSHWQGESALRAQGGPGAMPNQAAALRVVGQPAGCRFFFLQGLFMFKNLAVLNTQQHRQLRFTPSQPYHFADSEMLIPIVASEAFMVAREYTIVFSLAGQTNVYALTGVDQGVNAYVAPSGHWLGRYVPAHVRRYPFILSEAPNGNGNGERHFVMQFDQDAPHMNFPDGAPLFTDEGEAAPMLQQVQEILLNLQKDFDYTQTLVAQLDAAGVLVEDGLRVQPKQADDKQTVLQGFRLVDVKALGQLEADKLAQLRDSGALALAYAHLLSLTNLRDGVLTAPKGSHAAAALEARRTAHLNDGEGSISFEGVDWTKVGH</sequence>
<reference evidence="1 2" key="1">
    <citation type="submission" date="2018-10" db="EMBL/GenBank/DDBJ databases">
        <title>Comamonadaceae CDC group NO-1 genome sequencing and assembly.</title>
        <authorList>
            <person name="Bernier A.-M."/>
            <person name="Bernard K."/>
        </authorList>
    </citation>
    <scope>NUCLEOTIDE SEQUENCE [LARGE SCALE GENOMIC DNA]</scope>
    <source>
        <strain evidence="1 2">NML161473</strain>
    </source>
</reference>
<evidence type="ECO:0008006" key="3">
    <source>
        <dbReference type="Google" id="ProtNLM"/>
    </source>
</evidence>
<organism evidence="1 2">
    <name type="scientific">Allofranklinella schreckenbergeri</name>
    <dbReference type="NCBI Taxonomy" id="1076744"/>
    <lineage>
        <taxon>Bacteria</taxon>
        <taxon>Pseudomonadati</taxon>
        <taxon>Pseudomonadota</taxon>
        <taxon>Betaproteobacteria</taxon>
        <taxon>Burkholderiales</taxon>
        <taxon>Comamonadaceae</taxon>
        <taxon>Allofranklinella</taxon>
    </lineage>
</organism>
<dbReference type="AlphaFoldDB" id="A0A3M6QBD3"/>
<evidence type="ECO:0000313" key="2">
    <source>
        <dbReference type="Proteomes" id="UP000267035"/>
    </source>
</evidence>
<dbReference type="Pfam" id="PF07277">
    <property type="entry name" value="SapC"/>
    <property type="match status" value="1"/>
</dbReference>
<dbReference type="InterPro" id="IPR010836">
    <property type="entry name" value="SapC"/>
</dbReference>
<keyword evidence="2" id="KW-1185">Reference proteome</keyword>
<dbReference type="Proteomes" id="UP000267035">
    <property type="component" value="Unassembled WGS sequence"/>
</dbReference>